<evidence type="ECO:0000259" key="2">
    <source>
        <dbReference type="Pfam" id="PF18818"/>
    </source>
</evidence>
<feature type="domain" description="N-terminal" evidence="1">
    <location>
        <begin position="10"/>
        <end position="122"/>
    </location>
</feature>
<dbReference type="InterPro" id="IPR013610">
    <property type="entry name" value="ArdC_N"/>
</dbReference>
<dbReference type="Pfam" id="PF18818">
    <property type="entry name" value="MPTase-PolyVal"/>
    <property type="match status" value="1"/>
</dbReference>
<sequence>MKTTKEERKQELKKVQNQIIDAVENATTSPEKFVELMKFVSKFDKRYSFNNRYLLATQGARVVDSYKGWQQKGYQVQKGSSALKIIVPSTCKYFMTDKGTKSLRYATKQEKKMIEDGQIKVIEYTTFALKKCVFDVTQTDMPEDEIPEIYDNKHMTFEGLTDDKAEKIEETVKNICDEINVKLLSKFEGWEITSVGVAKGFYSPSGKMICTNPNNTDSENVKTLVHELAHAILDPESKNIVSQKLNLNLKEVSYSLSELQAEMTAKMVTSHFGMEQEESINYIASWTNNGKKLQELNAKDKIKILDDVLKISDYIIEKIEK</sequence>
<keyword evidence="3" id="KW-0614">Plasmid</keyword>
<protein>
    <submittedName>
        <fullName evidence="3">Uncharacterized protein</fullName>
    </submittedName>
</protein>
<proteinExistence type="predicted"/>
<evidence type="ECO:0000313" key="4">
    <source>
        <dbReference type="Proteomes" id="UP000029488"/>
    </source>
</evidence>
<feature type="domain" description="Polyvalent protein metallopeptidase" evidence="2">
    <location>
        <begin position="196"/>
        <end position="288"/>
    </location>
</feature>
<dbReference type="Gene3D" id="1.10.10.2910">
    <property type="match status" value="1"/>
</dbReference>
<dbReference type="Proteomes" id="UP000029488">
    <property type="component" value="Plasmid pLMP1046"/>
</dbReference>
<dbReference type="GO" id="GO:0003697">
    <property type="term" value="F:single-stranded DNA binding"/>
    <property type="evidence" value="ECO:0007669"/>
    <property type="project" value="InterPro"/>
</dbReference>
<gene>
    <name evidence="3" type="ORF">LSJ_4111</name>
</gene>
<dbReference type="AlphaFoldDB" id="A0A089QJF3"/>
<reference evidence="3 4" key="1">
    <citation type="journal article" date="2014" name="BMC Genomics">
        <title>Unusual genome complexity in Lactobacillus salivarius JCM1046.</title>
        <authorList>
            <person name="Raftis E.J."/>
            <person name="Forde B.M."/>
            <person name="Claesson M.J."/>
            <person name="O'Toole P.W."/>
        </authorList>
    </citation>
    <scope>NUCLEOTIDE SEQUENCE [LARGE SCALE GENOMIC DNA]</scope>
    <source>
        <strain evidence="3 4">JCM1046</strain>
        <plasmid evidence="3 4">pLMP1046</plasmid>
    </source>
</reference>
<accession>A0A089QJF3</accession>
<organism evidence="3 4">
    <name type="scientific">Ligilactobacillus salivarius</name>
    <dbReference type="NCBI Taxonomy" id="1624"/>
    <lineage>
        <taxon>Bacteria</taxon>
        <taxon>Bacillati</taxon>
        <taxon>Bacillota</taxon>
        <taxon>Bacilli</taxon>
        <taxon>Lactobacillales</taxon>
        <taxon>Lactobacillaceae</taxon>
        <taxon>Ligilactobacillus</taxon>
    </lineage>
</organism>
<dbReference type="KEGG" id="lsj:LSJ_4111"/>
<dbReference type="InterPro" id="IPR041459">
    <property type="entry name" value="MPTase-PolyVal"/>
</dbReference>
<name>A0A089QJF3_9LACO</name>
<dbReference type="Pfam" id="PF08401">
    <property type="entry name" value="ArdcN"/>
    <property type="match status" value="1"/>
</dbReference>
<dbReference type="EMBL" id="CP007649">
    <property type="protein sequence ID" value="AIR11888.1"/>
    <property type="molecule type" value="Genomic_DNA"/>
</dbReference>
<evidence type="ECO:0000313" key="3">
    <source>
        <dbReference type="EMBL" id="AIR11888.1"/>
    </source>
</evidence>
<evidence type="ECO:0000259" key="1">
    <source>
        <dbReference type="Pfam" id="PF08401"/>
    </source>
</evidence>
<dbReference type="RefSeq" id="WP_044006017.1">
    <property type="nucleotide sequence ID" value="NZ_CP007649.1"/>
</dbReference>
<geneLocation type="plasmid" evidence="3 4">
    <name>pLMP1046</name>
</geneLocation>